<gene>
    <name evidence="1" type="ORF">L1987_13291</name>
</gene>
<keyword evidence="2" id="KW-1185">Reference proteome</keyword>
<name>A0ACB9JIS9_9ASTR</name>
<organism evidence="1 2">
    <name type="scientific">Smallanthus sonchifolius</name>
    <dbReference type="NCBI Taxonomy" id="185202"/>
    <lineage>
        <taxon>Eukaryota</taxon>
        <taxon>Viridiplantae</taxon>
        <taxon>Streptophyta</taxon>
        <taxon>Embryophyta</taxon>
        <taxon>Tracheophyta</taxon>
        <taxon>Spermatophyta</taxon>
        <taxon>Magnoliopsida</taxon>
        <taxon>eudicotyledons</taxon>
        <taxon>Gunneridae</taxon>
        <taxon>Pentapetalae</taxon>
        <taxon>asterids</taxon>
        <taxon>campanulids</taxon>
        <taxon>Asterales</taxon>
        <taxon>Asteraceae</taxon>
        <taxon>Asteroideae</taxon>
        <taxon>Heliantheae alliance</taxon>
        <taxon>Millerieae</taxon>
        <taxon>Smallanthus</taxon>
    </lineage>
</organism>
<reference evidence="2" key="1">
    <citation type="journal article" date="2022" name="Mol. Ecol. Resour.">
        <title>The genomes of chicory, endive, great burdock and yacon provide insights into Asteraceae palaeo-polyploidization history and plant inulin production.</title>
        <authorList>
            <person name="Fan W."/>
            <person name="Wang S."/>
            <person name="Wang H."/>
            <person name="Wang A."/>
            <person name="Jiang F."/>
            <person name="Liu H."/>
            <person name="Zhao H."/>
            <person name="Xu D."/>
            <person name="Zhang Y."/>
        </authorList>
    </citation>
    <scope>NUCLEOTIDE SEQUENCE [LARGE SCALE GENOMIC DNA]</scope>
    <source>
        <strain evidence="2">cv. Yunnan</strain>
    </source>
</reference>
<evidence type="ECO:0000313" key="2">
    <source>
        <dbReference type="Proteomes" id="UP001056120"/>
    </source>
</evidence>
<dbReference type="Proteomes" id="UP001056120">
    <property type="component" value="Linkage Group LG04"/>
</dbReference>
<reference evidence="1 2" key="2">
    <citation type="journal article" date="2022" name="Mol. Ecol. Resour.">
        <title>The genomes of chicory, endive, great burdock and yacon provide insights into Asteraceae paleo-polyploidization history and plant inulin production.</title>
        <authorList>
            <person name="Fan W."/>
            <person name="Wang S."/>
            <person name="Wang H."/>
            <person name="Wang A."/>
            <person name="Jiang F."/>
            <person name="Liu H."/>
            <person name="Zhao H."/>
            <person name="Xu D."/>
            <person name="Zhang Y."/>
        </authorList>
    </citation>
    <scope>NUCLEOTIDE SEQUENCE [LARGE SCALE GENOMIC DNA]</scope>
    <source>
        <strain evidence="2">cv. Yunnan</strain>
        <tissue evidence="1">Leaves</tissue>
    </source>
</reference>
<protein>
    <submittedName>
        <fullName evidence="1">Uncharacterized protein</fullName>
    </submittedName>
</protein>
<dbReference type="EMBL" id="CM042021">
    <property type="protein sequence ID" value="KAI3819455.1"/>
    <property type="molecule type" value="Genomic_DNA"/>
</dbReference>
<accession>A0ACB9JIS9</accession>
<comment type="caution">
    <text evidence="1">The sequence shown here is derived from an EMBL/GenBank/DDBJ whole genome shotgun (WGS) entry which is preliminary data.</text>
</comment>
<sequence>MPFGLTNAPAAFMDMMNRVCKPYLDEFIIVLIDDILIYSKSNEDHANHLKILLELLRNEKIYANFSKCEFWLSEVQFLGHVINANGIQVDPVKIEAISKWEIPKSPTDIRSFLGLAGYYRRFIQDFSQIVVPLTSLTHGNEGFLVYYDASHTGFGCVLMQGSKVIAYASRQLKTHEKNYTTHDLELGAIIFALKLWRHYLYGVKFTNEGLRGTIDQLIKSNDGILRMNKRIWVPIYGNAREEILEEVHKSKYTMHPGSDKMYKNLKANYWWIGMKKHIAIYVAKCLTCSQVKAEHQKPSCLLQQLKIPVWKWEMITMDFITKPPRTSRGNDTMWVIVDRLTKSALFSSHERNAAPFEALYRRKCRTPICWSEIRENQLSRPEIVLETTEKVIQIKDRLKATRDRRKSYADKRRKPLEFNVGDNVLLKGSRWKGVVKFGKKGKLSPRFVGPFKILKRFGPVAYQLKLPEEINGVHDEFLVSNLRKCLANESLVIPLQDIEVDEKLRFVEQPLQIEDRQKKQIEKKEIDDRESKMELHT</sequence>
<proteinExistence type="predicted"/>
<evidence type="ECO:0000313" key="1">
    <source>
        <dbReference type="EMBL" id="KAI3819455.1"/>
    </source>
</evidence>